<proteinExistence type="inferred from homology"/>
<reference evidence="3" key="1">
    <citation type="submission" date="2023-01" db="EMBL/GenBank/DDBJ databases">
        <title>Genome sequencing of Photorhabdus bodei 09-20.</title>
        <authorList>
            <person name="Kalindamar S."/>
            <person name="Kumru S."/>
        </authorList>
    </citation>
    <scope>NUCLEOTIDE SEQUENCE</scope>
    <source>
        <strain evidence="3">09-20</strain>
    </source>
</reference>
<evidence type="ECO:0000256" key="2">
    <source>
        <dbReference type="ARBA" id="ARBA00022649"/>
    </source>
</evidence>
<dbReference type="InterPro" id="IPR007712">
    <property type="entry name" value="RelE/ParE_toxin"/>
</dbReference>
<dbReference type="AlphaFoldDB" id="A0AAW6BDR8"/>
<evidence type="ECO:0000313" key="3">
    <source>
        <dbReference type="EMBL" id="MDB6371519.1"/>
    </source>
</evidence>
<gene>
    <name evidence="3" type="ORF">PH362_05975</name>
</gene>
<dbReference type="PANTHER" id="PTHR33755">
    <property type="entry name" value="TOXIN PARE1-RELATED"/>
    <property type="match status" value="1"/>
</dbReference>
<protein>
    <submittedName>
        <fullName evidence="3">Type II toxin-antitoxin system RelE/ParE family toxin</fullName>
    </submittedName>
</protein>
<evidence type="ECO:0000256" key="1">
    <source>
        <dbReference type="ARBA" id="ARBA00006226"/>
    </source>
</evidence>
<sequence length="108" mass="12523">MPYQVVLTKDAEADLEDIYDYIVENDSSGKADYVLDQLLKTANNLANFPEKGNYPKELQELGIHDFRQTFFKSYRVIYQLIGQQVVIFVIADGRRDMQTLLMRRLLSG</sequence>
<dbReference type="NCBIfam" id="TIGR02385">
    <property type="entry name" value="RelE_StbE"/>
    <property type="match status" value="1"/>
</dbReference>
<name>A0AAW6BDR8_9GAMM</name>
<dbReference type="EMBL" id="JAQMFO010000005">
    <property type="protein sequence ID" value="MDB6371519.1"/>
    <property type="molecule type" value="Genomic_DNA"/>
</dbReference>
<dbReference type="InterPro" id="IPR035093">
    <property type="entry name" value="RelE/ParE_toxin_dom_sf"/>
</dbReference>
<evidence type="ECO:0000313" key="4">
    <source>
        <dbReference type="Proteomes" id="UP001212996"/>
    </source>
</evidence>
<comment type="similarity">
    <text evidence="1">Belongs to the RelE toxin family.</text>
</comment>
<dbReference type="RefSeq" id="WP_271865981.1">
    <property type="nucleotide sequence ID" value="NZ_JAQMFO010000005.1"/>
</dbReference>
<dbReference type="Proteomes" id="UP001212996">
    <property type="component" value="Unassembled WGS sequence"/>
</dbReference>
<dbReference type="InterPro" id="IPR051803">
    <property type="entry name" value="TA_system_RelE-like_toxin"/>
</dbReference>
<keyword evidence="2" id="KW-1277">Toxin-antitoxin system</keyword>
<organism evidence="3 4">
    <name type="scientific">Photorhabdus bodei</name>
    <dbReference type="NCBI Taxonomy" id="2029681"/>
    <lineage>
        <taxon>Bacteria</taxon>
        <taxon>Pseudomonadati</taxon>
        <taxon>Pseudomonadota</taxon>
        <taxon>Gammaproteobacteria</taxon>
        <taxon>Enterobacterales</taxon>
        <taxon>Morganellaceae</taxon>
        <taxon>Photorhabdus</taxon>
    </lineage>
</organism>
<dbReference type="Pfam" id="PF05016">
    <property type="entry name" value="ParE_toxin"/>
    <property type="match status" value="1"/>
</dbReference>
<dbReference type="Gene3D" id="3.30.2310.20">
    <property type="entry name" value="RelE-like"/>
    <property type="match status" value="1"/>
</dbReference>
<accession>A0AAW6BDR8</accession>
<comment type="caution">
    <text evidence="3">The sequence shown here is derived from an EMBL/GenBank/DDBJ whole genome shotgun (WGS) entry which is preliminary data.</text>
</comment>
<dbReference type="SUPFAM" id="SSF143011">
    <property type="entry name" value="RelE-like"/>
    <property type="match status" value="1"/>
</dbReference>